<evidence type="ECO:0000259" key="4">
    <source>
        <dbReference type="PROSITE" id="PS51399"/>
    </source>
</evidence>
<dbReference type="SUPFAM" id="SSF46934">
    <property type="entry name" value="UBA-like"/>
    <property type="match status" value="1"/>
</dbReference>
<accession>A0A1Y2HMX2</accession>
<name>A0A1Y2HMX2_9FUNG</name>
<comment type="caution">
    <text evidence="5">The sequence shown here is derived from an EMBL/GenBank/DDBJ whole genome shotgun (WGS) entry which is preliminary data.</text>
</comment>
<dbReference type="InterPro" id="IPR029071">
    <property type="entry name" value="Ubiquitin-like_domsf"/>
</dbReference>
<dbReference type="GO" id="GO:0061025">
    <property type="term" value="P:membrane fusion"/>
    <property type="evidence" value="ECO:0007669"/>
    <property type="project" value="TreeGrafter"/>
</dbReference>
<feature type="compositionally biased region" description="Low complexity" evidence="2">
    <location>
        <begin position="279"/>
        <end position="295"/>
    </location>
</feature>
<feature type="domain" description="SEP" evidence="4">
    <location>
        <begin position="191"/>
        <end position="256"/>
    </location>
</feature>
<dbReference type="SUPFAM" id="SSF54236">
    <property type="entry name" value="Ubiquitin-like"/>
    <property type="match status" value="1"/>
</dbReference>
<dbReference type="Proteomes" id="UP000193411">
    <property type="component" value="Unassembled WGS sequence"/>
</dbReference>
<evidence type="ECO:0000313" key="6">
    <source>
        <dbReference type="Proteomes" id="UP000193411"/>
    </source>
</evidence>
<dbReference type="SMART" id="SM00166">
    <property type="entry name" value="UBX"/>
    <property type="match status" value="1"/>
</dbReference>
<dbReference type="Gene3D" id="1.10.8.10">
    <property type="entry name" value="DNA helicase RuvA subunit, C-terminal domain"/>
    <property type="match status" value="1"/>
</dbReference>
<dbReference type="Gene3D" id="3.10.20.90">
    <property type="entry name" value="Phosphatidylinositol 3-kinase Catalytic Subunit, Chain A, domain 1"/>
    <property type="match status" value="1"/>
</dbReference>
<gene>
    <name evidence="5" type="ORF">BCR44DRAFT_47219</name>
</gene>
<dbReference type="PANTHER" id="PTHR23333">
    <property type="entry name" value="UBX DOMAIN CONTAINING PROTEIN"/>
    <property type="match status" value="1"/>
</dbReference>
<dbReference type="GO" id="GO:0043161">
    <property type="term" value="P:proteasome-mediated ubiquitin-dependent protein catabolic process"/>
    <property type="evidence" value="ECO:0007669"/>
    <property type="project" value="TreeGrafter"/>
</dbReference>
<feature type="compositionally biased region" description="Low complexity" evidence="2">
    <location>
        <begin position="47"/>
        <end position="67"/>
    </location>
</feature>
<dbReference type="PROSITE" id="PS50033">
    <property type="entry name" value="UBX"/>
    <property type="match status" value="1"/>
</dbReference>
<organism evidence="5 6">
    <name type="scientific">Catenaria anguillulae PL171</name>
    <dbReference type="NCBI Taxonomy" id="765915"/>
    <lineage>
        <taxon>Eukaryota</taxon>
        <taxon>Fungi</taxon>
        <taxon>Fungi incertae sedis</taxon>
        <taxon>Blastocladiomycota</taxon>
        <taxon>Blastocladiomycetes</taxon>
        <taxon>Blastocladiales</taxon>
        <taxon>Catenariaceae</taxon>
        <taxon>Catenaria</taxon>
    </lineage>
</organism>
<keyword evidence="6" id="KW-1185">Reference proteome</keyword>
<dbReference type="Pfam" id="PF00789">
    <property type="entry name" value="UBX"/>
    <property type="match status" value="1"/>
</dbReference>
<dbReference type="FunFam" id="3.30.420.210:FF:000002">
    <property type="entry name" value="UBX domain-containing protein 1"/>
    <property type="match status" value="1"/>
</dbReference>
<dbReference type="InterPro" id="IPR012989">
    <property type="entry name" value="SEP_domain"/>
</dbReference>
<evidence type="ECO:0000259" key="3">
    <source>
        <dbReference type="PROSITE" id="PS50033"/>
    </source>
</evidence>
<dbReference type="CDD" id="cd14348">
    <property type="entry name" value="UBA_p47"/>
    <property type="match status" value="1"/>
</dbReference>
<dbReference type="Pfam" id="PF14555">
    <property type="entry name" value="UBA_4"/>
    <property type="match status" value="1"/>
</dbReference>
<dbReference type="InterPro" id="IPR001012">
    <property type="entry name" value="UBX_dom"/>
</dbReference>
<dbReference type="EMBL" id="MCFL01000019">
    <property type="protein sequence ID" value="ORZ35936.1"/>
    <property type="molecule type" value="Genomic_DNA"/>
</dbReference>
<sequence length="388" mass="40532">MDSEAVAQFVSVTGADAQQAAHFLDASKGDLNAAVAAFFATQDLGGPPASSSAAARSSSPAVPVEAPRPTPRIATFASTANAADKDKNTYYAGGEKSGVAVQGPPDANKPPSSVDDIMKIAAQGGPRPPADSSDAEFDDDDDEEVEDDRRPKVQAFTGQGFRLGTEQEGSSVASSSAPAADDPAARAKPKKVSRLLTFWQDGFSIEDGPLYPYSDPQSQRILEELKSGRAPLHILNVQPNQPVDLRIAHKTTEQYKAPPAKPFSGQGNRLGSLIPGDPTPSSSSASSAAAPRAATAPAVPATLNVTVDQSQPTTTLQIRLADGTRMVTKFNHSHTVGQLRAIVAAARSDSSGRSFTLSTTFPMKVLTEDAQTLEQAGLLNSVVVQKWA</sequence>
<dbReference type="OrthoDB" id="25887at2759"/>
<dbReference type="GO" id="GO:0005634">
    <property type="term" value="C:nucleus"/>
    <property type="evidence" value="ECO:0007669"/>
    <property type="project" value="TreeGrafter"/>
</dbReference>
<dbReference type="GO" id="GO:0007030">
    <property type="term" value="P:Golgi organization"/>
    <property type="evidence" value="ECO:0007669"/>
    <property type="project" value="TreeGrafter"/>
</dbReference>
<dbReference type="Gene3D" id="3.30.420.210">
    <property type="entry name" value="SEP domain"/>
    <property type="match status" value="1"/>
</dbReference>
<dbReference type="InterPro" id="IPR009060">
    <property type="entry name" value="UBA-like_sf"/>
</dbReference>
<keyword evidence="1" id="KW-0833">Ubl conjugation pathway</keyword>
<dbReference type="GO" id="GO:0031468">
    <property type="term" value="P:nuclear membrane reassembly"/>
    <property type="evidence" value="ECO:0007669"/>
    <property type="project" value="TreeGrafter"/>
</dbReference>
<dbReference type="InterPro" id="IPR036241">
    <property type="entry name" value="NSFL1C_SEP_dom_sf"/>
</dbReference>
<dbReference type="SUPFAM" id="SSF102848">
    <property type="entry name" value="NSFL1 (p97 ATPase) cofactor p47, SEP domain"/>
    <property type="match status" value="1"/>
</dbReference>
<evidence type="ECO:0000256" key="2">
    <source>
        <dbReference type="SAM" id="MobiDB-lite"/>
    </source>
</evidence>
<dbReference type="GO" id="GO:0005829">
    <property type="term" value="C:cytosol"/>
    <property type="evidence" value="ECO:0007669"/>
    <property type="project" value="TreeGrafter"/>
</dbReference>
<dbReference type="AlphaFoldDB" id="A0A1Y2HMX2"/>
<dbReference type="SMART" id="SM00553">
    <property type="entry name" value="SEP"/>
    <property type="match status" value="1"/>
</dbReference>
<evidence type="ECO:0000313" key="5">
    <source>
        <dbReference type="EMBL" id="ORZ35936.1"/>
    </source>
</evidence>
<feature type="domain" description="UBX" evidence="3">
    <location>
        <begin position="309"/>
        <end position="386"/>
    </location>
</feature>
<dbReference type="Pfam" id="PF08059">
    <property type="entry name" value="SEP"/>
    <property type="match status" value="1"/>
</dbReference>
<evidence type="ECO:0000256" key="1">
    <source>
        <dbReference type="ARBA" id="ARBA00022786"/>
    </source>
</evidence>
<feature type="region of interest" description="Disordered" evidence="2">
    <location>
        <begin position="42"/>
        <end position="191"/>
    </location>
</feature>
<dbReference type="STRING" id="765915.A0A1Y2HMX2"/>
<feature type="compositionally biased region" description="Acidic residues" evidence="2">
    <location>
        <begin position="133"/>
        <end position="146"/>
    </location>
</feature>
<dbReference type="GO" id="GO:0000045">
    <property type="term" value="P:autophagosome assembly"/>
    <property type="evidence" value="ECO:0007669"/>
    <property type="project" value="TreeGrafter"/>
</dbReference>
<feature type="region of interest" description="Disordered" evidence="2">
    <location>
        <begin position="254"/>
        <end position="295"/>
    </location>
</feature>
<dbReference type="PANTHER" id="PTHR23333:SF20">
    <property type="entry name" value="NSFL1 COFACTOR P47"/>
    <property type="match status" value="1"/>
</dbReference>
<reference evidence="5 6" key="1">
    <citation type="submission" date="2016-07" db="EMBL/GenBank/DDBJ databases">
        <title>Pervasive Adenine N6-methylation of Active Genes in Fungi.</title>
        <authorList>
            <consortium name="DOE Joint Genome Institute"/>
            <person name="Mondo S.J."/>
            <person name="Dannebaum R.O."/>
            <person name="Kuo R.C."/>
            <person name="Labutti K."/>
            <person name="Haridas S."/>
            <person name="Kuo A."/>
            <person name="Salamov A."/>
            <person name="Ahrendt S.R."/>
            <person name="Lipzen A."/>
            <person name="Sullivan W."/>
            <person name="Andreopoulos W.B."/>
            <person name="Clum A."/>
            <person name="Lindquist E."/>
            <person name="Daum C."/>
            <person name="Ramamoorthy G.K."/>
            <person name="Gryganskyi A."/>
            <person name="Culley D."/>
            <person name="Magnuson J.K."/>
            <person name="James T.Y."/>
            <person name="O'Malley M.A."/>
            <person name="Stajich J.E."/>
            <person name="Spatafora J.W."/>
            <person name="Visel A."/>
            <person name="Grigoriev I.V."/>
        </authorList>
    </citation>
    <scope>NUCLEOTIDE SEQUENCE [LARGE SCALE GENOMIC DNA]</scope>
    <source>
        <strain evidence="5 6">PL171</strain>
    </source>
</reference>
<dbReference type="CDD" id="cd01770">
    <property type="entry name" value="UBX_UBXN2"/>
    <property type="match status" value="1"/>
</dbReference>
<dbReference type="GO" id="GO:0043130">
    <property type="term" value="F:ubiquitin binding"/>
    <property type="evidence" value="ECO:0007669"/>
    <property type="project" value="TreeGrafter"/>
</dbReference>
<dbReference type="PROSITE" id="PS51399">
    <property type="entry name" value="SEP"/>
    <property type="match status" value="1"/>
</dbReference>
<feature type="compositionally biased region" description="Low complexity" evidence="2">
    <location>
        <begin position="170"/>
        <end position="182"/>
    </location>
</feature>
<dbReference type="FunFam" id="3.10.20.90:FF:000179">
    <property type="entry name" value="Plant UBX domain-containing protein 4"/>
    <property type="match status" value="1"/>
</dbReference>
<protein>
    <submittedName>
        <fullName evidence="5">Ubiquitin-related domain-containing protein</fullName>
    </submittedName>
</protein>
<proteinExistence type="predicted"/>